<dbReference type="OMA" id="ITFYSWS"/>
<dbReference type="Gene3D" id="3.40.20.10">
    <property type="entry name" value="Severin"/>
    <property type="match status" value="1"/>
</dbReference>
<evidence type="ECO:0000313" key="8">
    <source>
        <dbReference type="Proteomes" id="UP000054350"/>
    </source>
</evidence>
<accession>A0A0L0T183</accession>
<dbReference type="GO" id="GO:0015629">
    <property type="term" value="C:actin cytoskeleton"/>
    <property type="evidence" value="ECO:0007669"/>
    <property type="project" value="InterPro"/>
</dbReference>
<organism evidence="7 8">
    <name type="scientific">Allomyces macrogynus (strain ATCC 38327)</name>
    <name type="common">Allomyces javanicus var. macrogynus</name>
    <dbReference type="NCBI Taxonomy" id="578462"/>
    <lineage>
        <taxon>Eukaryota</taxon>
        <taxon>Fungi</taxon>
        <taxon>Fungi incertae sedis</taxon>
        <taxon>Blastocladiomycota</taxon>
        <taxon>Blastocladiomycetes</taxon>
        <taxon>Blastocladiales</taxon>
        <taxon>Blastocladiaceae</taxon>
        <taxon>Allomyces</taxon>
    </lineage>
</organism>
<keyword evidence="4" id="KW-0009">Actin-binding</keyword>
<dbReference type="OrthoDB" id="10249245at2759"/>
<dbReference type="SMART" id="SM00102">
    <property type="entry name" value="ADF"/>
    <property type="match status" value="1"/>
</dbReference>
<evidence type="ECO:0000256" key="5">
    <source>
        <dbReference type="ARBA" id="ARBA00032427"/>
    </source>
</evidence>
<reference evidence="7 8" key="1">
    <citation type="submission" date="2009-11" db="EMBL/GenBank/DDBJ databases">
        <title>Annotation of Allomyces macrogynus ATCC 38327.</title>
        <authorList>
            <consortium name="The Broad Institute Genome Sequencing Platform"/>
            <person name="Russ C."/>
            <person name="Cuomo C."/>
            <person name="Burger G."/>
            <person name="Gray M.W."/>
            <person name="Holland P.W.H."/>
            <person name="King N."/>
            <person name="Lang F.B.F."/>
            <person name="Roger A.J."/>
            <person name="Ruiz-Trillo I."/>
            <person name="Young S.K."/>
            <person name="Zeng Q."/>
            <person name="Gargeya S."/>
            <person name="Fitzgerald M."/>
            <person name="Haas B."/>
            <person name="Abouelleil A."/>
            <person name="Alvarado L."/>
            <person name="Arachchi H.M."/>
            <person name="Berlin A."/>
            <person name="Chapman S.B."/>
            <person name="Gearin G."/>
            <person name="Goldberg J."/>
            <person name="Griggs A."/>
            <person name="Gujja S."/>
            <person name="Hansen M."/>
            <person name="Heiman D."/>
            <person name="Howarth C."/>
            <person name="Larimer J."/>
            <person name="Lui A."/>
            <person name="MacDonald P.J.P."/>
            <person name="McCowen C."/>
            <person name="Montmayeur A."/>
            <person name="Murphy C."/>
            <person name="Neiman D."/>
            <person name="Pearson M."/>
            <person name="Priest M."/>
            <person name="Roberts A."/>
            <person name="Saif S."/>
            <person name="Shea T."/>
            <person name="Sisk P."/>
            <person name="Stolte C."/>
            <person name="Sykes S."/>
            <person name="Wortman J."/>
            <person name="Nusbaum C."/>
            <person name="Birren B."/>
        </authorList>
    </citation>
    <scope>NUCLEOTIDE SEQUENCE [LARGE SCALE GENOMIC DNA]</scope>
    <source>
        <strain evidence="7 8">ATCC 38327</strain>
    </source>
</reference>
<name>A0A0L0T183_ALLM3</name>
<protein>
    <recommendedName>
        <fullName evidence="3">Cofilin</fullName>
    </recommendedName>
    <alternativeName>
        <fullName evidence="5">Actin-depolymerizing factor 1</fullName>
    </alternativeName>
</protein>
<evidence type="ECO:0000256" key="4">
    <source>
        <dbReference type="ARBA" id="ARBA00023203"/>
    </source>
</evidence>
<comment type="subcellular location">
    <subcellularLocation>
        <location evidence="1">Nucleus matrix</location>
    </subcellularLocation>
</comment>
<dbReference type="SUPFAM" id="SSF55753">
    <property type="entry name" value="Actin depolymerizing proteins"/>
    <property type="match status" value="1"/>
</dbReference>
<sequence length="136" mass="15377">MSTGVAVNDACVEAFQDLKLGKKHKFIVYRIEHNEEIVVDQTSTDADYDSFIGALPENDCRYAIYDLEFEHPDGGTRNKIVFIAWSPDTARIRSKMIYAGSKDALRRKLVGIAQEVQATDLSEVSYDSVLERVMRV</sequence>
<dbReference type="eggNOG" id="KOG1735">
    <property type="taxonomic scope" value="Eukaryota"/>
</dbReference>
<feature type="domain" description="ADF-H" evidence="6">
    <location>
        <begin position="2"/>
        <end position="134"/>
    </location>
</feature>
<dbReference type="PROSITE" id="PS51263">
    <property type="entry name" value="ADF_H"/>
    <property type="match status" value="1"/>
</dbReference>
<dbReference type="Proteomes" id="UP000054350">
    <property type="component" value="Unassembled WGS sequence"/>
</dbReference>
<dbReference type="Pfam" id="PF00241">
    <property type="entry name" value="Cofilin_ADF"/>
    <property type="match status" value="1"/>
</dbReference>
<proteinExistence type="inferred from homology"/>
<dbReference type="VEuPathDB" id="FungiDB:AMAG_13070"/>
<dbReference type="GO" id="GO:0016363">
    <property type="term" value="C:nuclear matrix"/>
    <property type="evidence" value="ECO:0007669"/>
    <property type="project" value="UniProtKB-SubCell"/>
</dbReference>
<evidence type="ECO:0000256" key="3">
    <source>
        <dbReference type="ARBA" id="ARBA00015630"/>
    </source>
</evidence>
<dbReference type="GO" id="GO:0003779">
    <property type="term" value="F:actin binding"/>
    <property type="evidence" value="ECO:0007669"/>
    <property type="project" value="UniProtKB-KW"/>
</dbReference>
<evidence type="ECO:0000313" key="7">
    <source>
        <dbReference type="EMBL" id="KNE68415.1"/>
    </source>
</evidence>
<dbReference type="PANTHER" id="PTHR11913">
    <property type="entry name" value="COFILIN-RELATED"/>
    <property type="match status" value="1"/>
</dbReference>
<dbReference type="AlphaFoldDB" id="A0A0L0T183"/>
<evidence type="ECO:0000259" key="6">
    <source>
        <dbReference type="PROSITE" id="PS51263"/>
    </source>
</evidence>
<dbReference type="InterPro" id="IPR017904">
    <property type="entry name" value="ADF/Cofilin"/>
</dbReference>
<dbReference type="CDD" id="cd11286">
    <property type="entry name" value="ADF_cofilin_like"/>
    <property type="match status" value="1"/>
</dbReference>
<evidence type="ECO:0000256" key="2">
    <source>
        <dbReference type="ARBA" id="ARBA00006844"/>
    </source>
</evidence>
<evidence type="ECO:0000256" key="1">
    <source>
        <dbReference type="ARBA" id="ARBA00004109"/>
    </source>
</evidence>
<dbReference type="EMBL" id="GG745356">
    <property type="protein sequence ID" value="KNE68415.1"/>
    <property type="molecule type" value="Genomic_DNA"/>
</dbReference>
<dbReference type="InterPro" id="IPR002108">
    <property type="entry name" value="ADF-H"/>
</dbReference>
<dbReference type="STRING" id="578462.A0A0L0T183"/>
<dbReference type="InterPro" id="IPR029006">
    <property type="entry name" value="ADF-H/Gelsolin-like_dom_sf"/>
</dbReference>
<dbReference type="GO" id="GO:0030042">
    <property type="term" value="P:actin filament depolymerization"/>
    <property type="evidence" value="ECO:0007669"/>
    <property type="project" value="InterPro"/>
</dbReference>
<keyword evidence="8" id="KW-1185">Reference proteome</keyword>
<reference evidence="8" key="2">
    <citation type="submission" date="2009-11" db="EMBL/GenBank/DDBJ databases">
        <title>The Genome Sequence of Allomyces macrogynus strain ATCC 38327.</title>
        <authorList>
            <consortium name="The Broad Institute Genome Sequencing Platform"/>
            <person name="Russ C."/>
            <person name="Cuomo C."/>
            <person name="Shea T."/>
            <person name="Young S.K."/>
            <person name="Zeng Q."/>
            <person name="Koehrsen M."/>
            <person name="Haas B."/>
            <person name="Borodovsky M."/>
            <person name="Guigo R."/>
            <person name="Alvarado L."/>
            <person name="Berlin A."/>
            <person name="Borenstein D."/>
            <person name="Chen Z."/>
            <person name="Engels R."/>
            <person name="Freedman E."/>
            <person name="Gellesch M."/>
            <person name="Goldberg J."/>
            <person name="Griggs A."/>
            <person name="Gujja S."/>
            <person name="Heiman D."/>
            <person name="Hepburn T."/>
            <person name="Howarth C."/>
            <person name="Jen D."/>
            <person name="Larson L."/>
            <person name="Lewis B."/>
            <person name="Mehta T."/>
            <person name="Park D."/>
            <person name="Pearson M."/>
            <person name="Roberts A."/>
            <person name="Saif S."/>
            <person name="Shenoy N."/>
            <person name="Sisk P."/>
            <person name="Stolte C."/>
            <person name="Sykes S."/>
            <person name="Walk T."/>
            <person name="White J."/>
            <person name="Yandava C."/>
            <person name="Burger G."/>
            <person name="Gray M.W."/>
            <person name="Holland P.W.H."/>
            <person name="King N."/>
            <person name="Lang F.B.F."/>
            <person name="Roger A.J."/>
            <person name="Ruiz-Trillo I."/>
            <person name="Lander E."/>
            <person name="Nusbaum C."/>
        </authorList>
    </citation>
    <scope>NUCLEOTIDE SEQUENCE [LARGE SCALE GENOMIC DNA]</scope>
    <source>
        <strain evidence="8">ATCC 38327</strain>
    </source>
</reference>
<comment type="similarity">
    <text evidence="2">Belongs to the actin-binding proteins ADF family.</text>
</comment>
<gene>
    <name evidence="7" type="ORF">AMAG_13070</name>
</gene>